<keyword evidence="2" id="KW-1185">Reference proteome</keyword>
<organism evidence="1 2">
    <name type="scientific">[Clostridium] methylpentosum DSM 5476</name>
    <dbReference type="NCBI Taxonomy" id="537013"/>
    <lineage>
        <taxon>Bacteria</taxon>
        <taxon>Bacillati</taxon>
        <taxon>Bacillota</taxon>
        <taxon>Clostridia</taxon>
        <taxon>Eubacteriales</taxon>
        <taxon>Oscillospiraceae</taxon>
        <taxon>Oscillospiraceae incertae sedis</taxon>
    </lineage>
</organism>
<dbReference type="EMBL" id="ACEC01000019">
    <property type="protein sequence ID" value="EEG31957.1"/>
    <property type="molecule type" value="Genomic_DNA"/>
</dbReference>
<dbReference type="STRING" id="537013.CLOSTMETH_00425"/>
<proteinExistence type="predicted"/>
<gene>
    <name evidence="1" type="ORF">CLOSTMETH_00425</name>
</gene>
<sequence>MTEPPFPVIILNKYLFGIFFLARGFPPFNHITQRVPVVLFGSN</sequence>
<dbReference type="HOGENOM" id="CLU_3231811_0_0_9"/>
<protein>
    <submittedName>
        <fullName evidence="1">Uncharacterized protein</fullName>
    </submittedName>
</protein>
<name>C0E9C7_9FIRM</name>
<reference evidence="1 2" key="2">
    <citation type="submission" date="2009-02" db="EMBL/GenBank/DDBJ databases">
        <title>Draft genome sequence of Clostridium methylpentosum (DSM 5476).</title>
        <authorList>
            <person name="Sudarsanam P."/>
            <person name="Ley R."/>
            <person name="Guruge J."/>
            <person name="Turnbaugh P.J."/>
            <person name="Mahowald M."/>
            <person name="Liep D."/>
            <person name="Gordon J."/>
        </authorList>
    </citation>
    <scope>NUCLEOTIDE SEQUENCE [LARGE SCALE GENOMIC DNA]</scope>
    <source>
        <strain evidence="1 2">DSM 5476</strain>
    </source>
</reference>
<reference evidence="1 2" key="1">
    <citation type="submission" date="2009-01" db="EMBL/GenBank/DDBJ databases">
        <authorList>
            <person name="Fulton L."/>
            <person name="Clifton S."/>
            <person name="Fulton B."/>
            <person name="Xu J."/>
            <person name="Minx P."/>
            <person name="Pepin K.H."/>
            <person name="Johnson M."/>
            <person name="Bhonagiri V."/>
            <person name="Nash W.E."/>
            <person name="Mardis E.R."/>
            <person name="Wilson R.K."/>
        </authorList>
    </citation>
    <scope>NUCLEOTIDE SEQUENCE [LARGE SCALE GENOMIC DNA]</scope>
    <source>
        <strain evidence="1 2">DSM 5476</strain>
    </source>
</reference>
<dbReference type="AlphaFoldDB" id="C0E9C7"/>
<comment type="caution">
    <text evidence="1">The sequence shown here is derived from an EMBL/GenBank/DDBJ whole genome shotgun (WGS) entry which is preliminary data.</text>
</comment>
<evidence type="ECO:0000313" key="2">
    <source>
        <dbReference type="Proteomes" id="UP000003340"/>
    </source>
</evidence>
<dbReference type="Proteomes" id="UP000003340">
    <property type="component" value="Unassembled WGS sequence"/>
</dbReference>
<evidence type="ECO:0000313" key="1">
    <source>
        <dbReference type="EMBL" id="EEG31957.1"/>
    </source>
</evidence>
<accession>C0E9C7</accession>